<dbReference type="GO" id="GO:0005615">
    <property type="term" value="C:extracellular space"/>
    <property type="evidence" value="ECO:0007669"/>
    <property type="project" value="TreeGrafter"/>
</dbReference>
<accession>S4RW47</accession>
<keyword evidence="3" id="KW-0597">Phosphoprotein</keyword>
<dbReference type="Gene3D" id="4.10.40.20">
    <property type="match status" value="1"/>
</dbReference>
<reference evidence="10" key="2">
    <citation type="submission" date="2025-09" db="UniProtKB">
        <authorList>
            <consortium name="Ensembl"/>
        </authorList>
    </citation>
    <scope>IDENTIFICATION</scope>
</reference>
<dbReference type="STRING" id="7757.ENSPMAP00000009437"/>
<feature type="disulfide bond" evidence="7">
    <location>
        <begin position="224"/>
        <end position="244"/>
    </location>
</feature>
<dbReference type="PRINTS" id="PR01976">
    <property type="entry name" value="IGFBPFAMILY"/>
</dbReference>
<evidence type="ECO:0000256" key="2">
    <source>
        <dbReference type="ARBA" id="ARBA00022525"/>
    </source>
</evidence>
<dbReference type="PROSITE" id="PS51162">
    <property type="entry name" value="THYROGLOBULIN_1_2"/>
    <property type="match status" value="1"/>
</dbReference>
<keyword evidence="2" id="KW-0964">Secreted</keyword>
<dbReference type="SMART" id="SM00211">
    <property type="entry name" value="TY"/>
    <property type="match status" value="1"/>
</dbReference>
<dbReference type="AlphaFoldDB" id="S4RW47"/>
<dbReference type="InterPro" id="IPR000867">
    <property type="entry name" value="IGFBP-like"/>
</dbReference>
<dbReference type="Gene3D" id="4.10.800.10">
    <property type="entry name" value="Thyroglobulin type-1"/>
    <property type="match status" value="1"/>
</dbReference>
<dbReference type="InterPro" id="IPR022321">
    <property type="entry name" value="IGFBP_1-6_chordata"/>
</dbReference>
<evidence type="ECO:0000259" key="9">
    <source>
        <dbReference type="PROSITE" id="PS51323"/>
    </source>
</evidence>
<reference evidence="10" key="1">
    <citation type="submission" date="2025-08" db="UniProtKB">
        <authorList>
            <consortium name="Ensembl"/>
        </authorList>
    </citation>
    <scope>IDENTIFICATION</scope>
</reference>
<feature type="domain" description="Thyroglobulin type-1" evidence="8">
    <location>
        <begin position="170"/>
        <end position="244"/>
    </location>
</feature>
<dbReference type="GO" id="GO:0031994">
    <property type="term" value="F:insulin-like growth factor I binding"/>
    <property type="evidence" value="ECO:0007669"/>
    <property type="project" value="TreeGrafter"/>
</dbReference>
<evidence type="ECO:0000256" key="5">
    <source>
        <dbReference type="ARBA" id="ARBA00023157"/>
    </source>
</evidence>
<proteinExistence type="predicted"/>
<dbReference type="OMA" id="VERRWVD"/>
<dbReference type="PANTHER" id="PTHR11551">
    <property type="entry name" value="INSULIN-LIKE GROWTH FACTOR BINDING PROTEIN"/>
    <property type="match status" value="1"/>
</dbReference>
<dbReference type="InterPro" id="IPR009030">
    <property type="entry name" value="Growth_fac_rcpt_cys_sf"/>
</dbReference>
<sequence>GGSGLVHCEPCDEKALAQCDPPRGCELVREPGCGCCRTCALLDGQACGVYTERCGSGLHCSPRAGEERALAAAVERRWVDRIEERLYGIRDSVSVDVRIREEPSSGKVLSKTHSRVVADQRHLQLTKQKGDSLCIERQLQGQKWLRLGKDQFSYHSRVIIWPPLPCKTHQGPCKRRMEGVIKLFKETTLLNPKGIYIPNCDRKGFYKRKQCNPSKGRKRGLCWCVDRYGAHIPGSEHVGGSQKCLGVVE</sequence>
<dbReference type="PROSITE" id="PS51323">
    <property type="entry name" value="IGFBP_N_2"/>
    <property type="match status" value="1"/>
</dbReference>
<dbReference type="FunFam" id="4.10.800.10:FF:000005">
    <property type="entry name" value="Putative insulin-like growth factor-binding protein 5"/>
    <property type="match status" value="1"/>
</dbReference>
<keyword evidence="5 7" id="KW-1015">Disulfide bond</keyword>
<dbReference type="PROSITE" id="PS00222">
    <property type="entry name" value="IGFBP_N_1"/>
    <property type="match status" value="1"/>
</dbReference>
<keyword evidence="4" id="KW-0732">Signal</keyword>
<evidence type="ECO:0000313" key="10">
    <source>
        <dbReference type="Ensembl" id="ENSPMAP00000009437.1"/>
    </source>
</evidence>
<dbReference type="SUPFAM" id="SSF57184">
    <property type="entry name" value="Growth factor receptor domain"/>
    <property type="match status" value="1"/>
</dbReference>
<comment type="caution">
    <text evidence="7">Lacks conserved residue(s) required for the propagation of feature annotation.</text>
</comment>
<dbReference type="PROSITE" id="PS00484">
    <property type="entry name" value="THYROGLOBULIN_1_1"/>
    <property type="match status" value="1"/>
</dbReference>
<protein>
    <submittedName>
        <fullName evidence="10">Insulin-like growth factor binding protein 5b</fullName>
    </submittedName>
</protein>
<evidence type="ECO:0000259" key="8">
    <source>
        <dbReference type="PROSITE" id="PS51162"/>
    </source>
</evidence>
<dbReference type="Ensembl" id="ENSPMAT00000009477.1">
    <property type="protein sequence ID" value="ENSPMAP00000009437.1"/>
    <property type="gene ID" value="ENSPMAG00000008560.1"/>
</dbReference>
<evidence type="ECO:0000256" key="4">
    <source>
        <dbReference type="ARBA" id="ARBA00022729"/>
    </source>
</evidence>
<name>S4RW47_PETMA</name>
<dbReference type="Pfam" id="PF00086">
    <property type="entry name" value="Thyroglobulin_1"/>
    <property type="match status" value="1"/>
</dbReference>
<organism evidence="10">
    <name type="scientific">Petromyzon marinus</name>
    <name type="common">Sea lamprey</name>
    <dbReference type="NCBI Taxonomy" id="7757"/>
    <lineage>
        <taxon>Eukaryota</taxon>
        <taxon>Metazoa</taxon>
        <taxon>Chordata</taxon>
        <taxon>Craniata</taxon>
        <taxon>Vertebrata</taxon>
        <taxon>Cyclostomata</taxon>
        <taxon>Hyperoartia</taxon>
        <taxon>Petromyzontiformes</taxon>
        <taxon>Petromyzontidae</taxon>
        <taxon>Petromyzon</taxon>
    </lineage>
</organism>
<dbReference type="HOGENOM" id="CLU_070833_1_1_1"/>
<dbReference type="SMART" id="SM00121">
    <property type="entry name" value="IB"/>
    <property type="match status" value="1"/>
</dbReference>
<evidence type="ECO:0000256" key="1">
    <source>
        <dbReference type="ARBA" id="ARBA00004613"/>
    </source>
</evidence>
<dbReference type="FunFam" id="4.10.40.20:FF:000001">
    <property type="entry name" value="Insulin-like growth factor binding protein 5"/>
    <property type="match status" value="1"/>
</dbReference>
<dbReference type="GO" id="GO:0031995">
    <property type="term" value="F:insulin-like growth factor II binding"/>
    <property type="evidence" value="ECO:0007669"/>
    <property type="project" value="TreeGrafter"/>
</dbReference>
<dbReference type="GeneTree" id="ENSGT00940000155890"/>
<evidence type="ECO:0000256" key="6">
    <source>
        <dbReference type="ARBA" id="ARBA00023183"/>
    </source>
</evidence>
<dbReference type="SUPFAM" id="SSF57610">
    <property type="entry name" value="Thyroglobulin type-1 domain"/>
    <property type="match status" value="1"/>
</dbReference>
<feature type="domain" description="IGFBP N-terminal" evidence="9">
    <location>
        <begin position="4"/>
        <end position="81"/>
    </location>
</feature>
<evidence type="ECO:0000256" key="3">
    <source>
        <dbReference type="ARBA" id="ARBA00022553"/>
    </source>
</evidence>
<dbReference type="InterPro" id="IPR000716">
    <property type="entry name" value="Thyroglobulin_1"/>
</dbReference>
<dbReference type="Pfam" id="PF00219">
    <property type="entry name" value="IGFBP"/>
    <property type="match status" value="1"/>
</dbReference>
<dbReference type="InterPro" id="IPR036857">
    <property type="entry name" value="Thyroglobulin_1_sf"/>
</dbReference>
<comment type="subcellular location">
    <subcellularLocation>
        <location evidence="1">Secreted</location>
    </subcellularLocation>
</comment>
<dbReference type="GO" id="GO:0043567">
    <property type="term" value="P:regulation of insulin-like growth factor receptor signaling pathway"/>
    <property type="evidence" value="ECO:0007669"/>
    <property type="project" value="TreeGrafter"/>
</dbReference>
<evidence type="ECO:0000256" key="7">
    <source>
        <dbReference type="PROSITE-ProRule" id="PRU00500"/>
    </source>
</evidence>
<dbReference type="InterPro" id="IPR017891">
    <property type="entry name" value="Insulin_GF-bd_Cys-rich_CS"/>
</dbReference>
<dbReference type="CDD" id="cd00191">
    <property type="entry name" value="TY"/>
    <property type="match status" value="1"/>
</dbReference>
<dbReference type="PANTHER" id="PTHR11551:SF13">
    <property type="entry name" value="INSULIN-LIKE GROWTH FACTOR-BINDING PROTEIN 2"/>
    <property type="match status" value="1"/>
</dbReference>
<keyword evidence="6" id="KW-0340">Growth factor binding</keyword>